<evidence type="ECO:0000256" key="6">
    <source>
        <dbReference type="PIRSR" id="PIRSR601019-2"/>
    </source>
</evidence>
<reference evidence="7" key="1">
    <citation type="submission" date="2023-03" db="EMBL/GenBank/DDBJ databases">
        <title>Massive genome expansion in bonnet fungi (Mycena s.s.) driven by repeated elements and novel gene families across ecological guilds.</title>
        <authorList>
            <consortium name="Lawrence Berkeley National Laboratory"/>
            <person name="Harder C.B."/>
            <person name="Miyauchi S."/>
            <person name="Viragh M."/>
            <person name="Kuo A."/>
            <person name="Thoen E."/>
            <person name="Andreopoulos B."/>
            <person name="Lu D."/>
            <person name="Skrede I."/>
            <person name="Drula E."/>
            <person name="Henrissat B."/>
            <person name="Morin E."/>
            <person name="Kohler A."/>
            <person name="Barry K."/>
            <person name="LaButti K."/>
            <person name="Morin E."/>
            <person name="Salamov A."/>
            <person name="Lipzen A."/>
            <person name="Mereny Z."/>
            <person name="Hegedus B."/>
            <person name="Baldrian P."/>
            <person name="Stursova M."/>
            <person name="Weitz H."/>
            <person name="Taylor A."/>
            <person name="Grigoriev I.V."/>
            <person name="Nagy L.G."/>
            <person name="Martin F."/>
            <person name="Kauserud H."/>
        </authorList>
    </citation>
    <scope>NUCLEOTIDE SEQUENCE</scope>
    <source>
        <strain evidence="7">CBHHK182m</strain>
    </source>
</reference>
<dbReference type="Proteomes" id="UP001215598">
    <property type="component" value="Unassembled WGS sequence"/>
</dbReference>
<dbReference type="InterPro" id="IPR027417">
    <property type="entry name" value="P-loop_NTPase"/>
</dbReference>
<evidence type="ECO:0000256" key="2">
    <source>
        <dbReference type="ARBA" id="ARBA00022741"/>
    </source>
</evidence>
<evidence type="ECO:0000256" key="3">
    <source>
        <dbReference type="ARBA" id="ARBA00023134"/>
    </source>
</evidence>
<dbReference type="GO" id="GO:0003924">
    <property type="term" value="F:GTPase activity"/>
    <property type="evidence" value="ECO:0007669"/>
    <property type="project" value="InterPro"/>
</dbReference>
<dbReference type="Gene3D" id="3.40.50.300">
    <property type="entry name" value="P-loop containing nucleotide triphosphate hydrolases"/>
    <property type="match status" value="1"/>
</dbReference>
<keyword evidence="4" id="KW-0807">Transducer</keyword>
<feature type="binding site" evidence="6">
    <location>
        <position position="53"/>
    </location>
    <ligand>
        <name>Mg(2+)</name>
        <dbReference type="ChEBI" id="CHEBI:18420"/>
    </ligand>
</feature>
<evidence type="ECO:0000256" key="5">
    <source>
        <dbReference type="PIRSR" id="PIRSR601019-1"/>
    </source>
</evidence>
<dbReference type="InterPro" id="IPR001019">
    <property type="entry name" value="Gprotein_alpha_su"/>
</dbReference>
<gene>
    <name evidence="7" type="ORF">B0H16DRAFT_1526979</name>
</gene>
<protein>
    <submittedName>
        <fullName evidence="7">Guanine nucleotide binding protein, alpha subunit</fullName>
    </submittedName>
</protein>
<dbReference type="PANTHER" id="PTHR10218:SF302">
    <property type="entry name" value="GUANINE NUCLEOTIDE-BINDING PROTEIN ALPHA-5 SUBUNIT"/>
    <property type="match status" value="1"/>
</dbReference>
<dbReference type="GO" id="GO:0046872">
    <property type="term" value="F:metal ion binding"/>
    <property type="evidence" value="ECO:0007669"/>
    <property type="project" value="UniProtKB-KW"/>
</dbReference>
<name>A0AAD7JKJ1_9AGAR</name>
<evidence type="ECO:0000256" key="4">
    <source>
        <dbReference type="ARBA" id="ARBA00023224"/>
    </source>
</evidence>
<dbReference type="SUPFAM" id="SSF52540">
    <property type="entry name" value="P-loop containing nucleoside triphosphate hydrolases"/>
    <property type="match status" value="1"/>
</dbReference>
<sequence>MTNRIRRWSRALPRIDAATARSNDITEELKKDRVAIRATRVLALFGGPGAGRSTFLRQVKLHSFGYDTQEREGLGVSIQTSMISALRLILGSASISDDPAVQLALSSQEDQLLLVDTIQQRLAVPLVKQVIEASPQFQADPSLQYMMGAITRIMTPRYAPTDIDILHCKFPPAPPIVEIPFKPPLRGLIEHPMKTTVVSVRCGNGLQRKWLSLLGDAEAIIFLVDLSRYDQSEYCPETDEQLNCVRAAMREFEAICNVPLMRFDSAVVIFNKFDLFTEKLARIPFTECFPEYTGPNEAAAAAEYCTQRFQALYCVFGVRQRNIRAYNTNSLDVDQTRVTLQEIMEYIVRLRLRIM</sequence>
<dbReference type="SMART" id="SM00275">
    <property type="entry name" value="G_alpha"/>
    <property type="match status" value="1"/>
</dbReference>
<dbReference type="Pfam" id="PF00503">
    <property type="entry name" value="G-alpha"/>
    <property type="match status" value="1"/>
</dbReference>
<dbReference type="EMBL" id="JARKIB010000028">
    <property type="protein sequence ID" value="KAJ7764421.1"/>
    <property type="molecule type" value="Genomic_DNA"/>
</dbReference>
<proteinExistence type="predicted"/>
<dbReference type="PANTHER" id="PTHR10218">
    <property type="entry name" value="GTP-BINDING PROTEIN ALPHA SUBUNIT"/>
    <property type="match status" value="1"/>
</dbReference>
<dbReference type="GO" id="GO:0005525">
    <property type="term" value="F:GTP binding"/>
    <property type="evidence" value="ECO:0007669"/>
    <property type="project" value="UniProtKB-KW"/>
</dbReference>
<comment type="caution">
    <text evidence="7">The sequence shown here is derived from an EMBL/GenBank/DDBJ whole genome shotgun (WGS) entry which is preliminary data.</text>
</comment>
<keyword evidence="6" id="KW-0460">Magnesium</keyword>
<dbReference type="SUPFAM" id="SSF47895">
    <property type="entry name" value="Transducin (alpha subunit), insertion domain"/>
    <property type="match status" value="1"/>
</dbReference>
<keyword evidence="8" id="KW-1185">Reference proteome</keyword>
<dbReference type="AlphaFoldDB" id="A0AAD7JKJ1"/>
<evidence type="ECO:0000313" key="8">
    <source>
        <dbReference type="Proteomes" id="UP001215598"/>
    </source>
</evidence>
<dbReference type="GO" id="GO:0005834">
    <property type="term" value="C:heterotrimeric G-protein complex"/>
    <property type="evidence" value="ECO:0007669"/>
    <property type="project" value="TreeGrafter"/>
</dbReference>
<dbReference type="GO" id="GO:0001664">
    <property type="term" value="F:G protein-coupled receptor binding"/>
    <property type="evidence" value="ECO:0007669"/>
    <property type="project" value="TreeGrafter"/>
</dbReference>
<dbReference type="GO" id="GO:0031683">
    <property type="term" value="F:G-protein beta/gamma-subunit complex binding"/>
    <property type="evidence" value="ECO:0007669"/>
    <property type="project" value="InterPro"/>
</dbReference>
<dbReference type="GO" id="GO:0007188">
    <property type="term" value="P:adenylate cyclase-modulating G protein-coupled receptor signaling pathway"/>
    <property type="evidence" value="ECO:0007669"/>
    <property type="project" value="TreeGrafter"/>
</dbReference>
<dbReference type="PRINTS" id="PR00318">
    <property type="entry name" value="GPROTEINA"/>
</dbReference>
<evidence type="ECO:0000313" key="7">
    <source>
        <dbReference type="EMBL" id="KAJ7764421.1"/>
    </source>
</evidence>
<organism evidence="7 8">
    <name type="scientific">Mycena metata</name>
    <dbReference type="NCBI Taxonomy" id="1033252"/>
    <lineage>
        <taxon>Eukaryota</taxon>
        <taxon>Fungi</taxon>
        <taxon>Dikarya</taxon>
        <taxon>Basidiomycota</taxon>
        <taxon>Agaricomycotina</taxon>
        <taxon>Agaricomycetes</taxon>
        <taxon>Agaricomycetidae</taxon>
        <taxon>Agaricales</taxon>
        <taxon>Marasmiineae</taxon>
        <taxon>Mycenaceae</taxon>
        <taxon>Mycena</taxon>
    </lineage>
</organism>
<dbReference type="InterPro" id="IPR011025">
    <property type="entry name" value="GproteinA_insert"/>
</dbReference>
<keyword evidence="2 5" id="KW-0547">Nucleotide-binding</keyword>
<keyword evidence="1 6" id="KW-0479">Metal-binding</keyword>
<keyword evidence="3 5" id="KW-0342">GTP-binding</keyword>
<dbReference type="FunFam" id="3.40.50.300:FF:000720">
    <property type="entry name" value="Guanine nucleotide-binding protein G(k) subunit alpha"/>
    <property type="match status" value="1"/>
</dbReference>
<evidence type="ECO:0000256" key="1">
    <source>
        <dbReference type="ARBA" id="ARBA00022723"/>
    </source>
</evidence>
<accession>A0AAD7JKJ1</accession>
<dbReference type="Gene3D" id="1.10.400.10">
    <property type="entry name" value="GI Alpha 1, domain 2-like"/>
    <property type="match status" value="1"/>
</dbReference>
<dbReference type="GO" id="GO:0005737">
    <property type="term" value="C:cytoplasm"/>
    <property type="evidence" value="ECO:0007669"/>
    <property type="project" value="TreeGrafter"/>
</dbReference>
<feature type="binding site" evidence="5">
    <location>
        <begin position="271"/>
        <end position="274"/>
    </location>
    <ligand>
        <name>GTP</name>
        <dbReference type="ChEBI" id="CHEBI:37565"/>
    </ligand>
</feature>
<dbReference type="PROSITE" id="PS51882">
    <property type="entry name" value="G_ALPHA"/>
    <property type="match status" value="1"/>
</dbReference>